<dbReference type="AlphaFoldDB" id="A0AAV5WEK6"/>
<sequence length="85" mass="10456">FRMRQVFPRCYLDCVIFGDRPCFECLIYQVGHEERKAIGDWRAGYSKEDIYFCTIFATKKDKEWSRRYWLRNYQTKGMLRNVRPV</sequence>
<feature type="non-terminal residue" evidence="1">
    <location>
        <position position="85"/>
    </location>
</feature>
<dbReference type="Proteomes" id="UP001432322">
    <property type="component" value="Unassembled WGS sequence"/>
</dbReference>
<evidence type="ECO:0000313" key="2">
    <source>
        <dbReference type="Proteomes" id="UP001432322"/>
    </source>
</evidence>
<accession>A0AAV5WEK6</accession>
<name>A0AAV5WEK6_9BILA</name>
<gene>
    <name evidence="1" type="ORF">PFISCL1PPCAC_21225</name>
</gene>
<dbReference type="EMBL" id="BTSY01000005">
    <property type="protein sequence ID" value="GMT29928.1"/>
    <property type="molecule type" value="Genomic_DNA"/>
</dbReference>
<organism evidence="1 2">
    <name type="scientific">Pristionchus fissidentatus</name>
    <dbReference type="NCBI Taxonomy" id="1538716"/>
    <lineage>
        <taxon>Eukaryota</taxon>
        <taxon>Metazoa</taxon>
        <taxon>Ecdysozoa</taxon>
        <taxon>Nematoda</taxon>
        <taxon>Chromadorea</taxon>
        <taxon>Rhabditida</taxon>
        <taxon>Rhabditina</taxon>
        <taxon>Diplogasteromorpha</taxon>
        <taxon>Diplogasteroidea</taxon>
        <taxon>Neodiplogasteridae</taxon>
        <taxon>Pristionchus</taxon>
    </lineage>
</organism>
<reference evidence="1" key="1">
    <citation type="submission" date="2023-10" db="EMBL/GenBank/DDBJ databases">
        <title>Genome assembly of Pristionchus species.</title>
        <authorList>
            <person name="Yoshida K."/>
            <person name="Sommer R.J."/>
        </authorList>
    </citation>
    <scope>NUCLEOTIDE SEQUENCE</scope>
    <source>
        <strain evidence="1">RS5133</strain>
    </source>
</reference>
<keyword evidence="2" id="KW-1185">Reference proteome</keyword>
<proteinExistence type="predicted"/>
<evidence type="ECO:0000313" key="1">
    <source>
        <dbReference type="EMBL" id="GMT29928.1"/>
    </source>
</evidence>
<protein>
    <submittedName>
        <fullName evidence="1">Uncharacterized protein</fullName>
    </submittedName>
</protein>
<comment type="caution">
    <text evidence="1">The sequence shown here is derived from an EMBL/GenBank/DDBJ whole genome shotgun (WGS) entry which is preliminary data.</text>
</comment>
<feature type="non-terminal residue" evidence="1">
    <location>
        <position position="1"/>
    </location>
</feature>